<dbReference type="PROSITE" id="PS50045">
    <property type="entry name" value="SIGMA54_INTERACT_4"/>
    <property type="match status" value="1"/>
</dbReference>
<dbReference type="Proteomes" id="UP000178606">
    <property type="component" value="Unassembled WGS sequence"/>
</dbReference>
<dbReference type="Pfam" id="PF25601">
    <property type="entry name" value="AAA_lid_14"/>
    <property type="match status" value="1"/>
</dbReference>
<dbReference type="EMBL" id="MFKF01000294">
    <property type="protein sequence ID" value="OGG46631.1"/>
    <property type="molecule type" value="Genomic_DNA"/>
</dbReference>
<evidence type="ECO:0000256" key="1">
    <source>
        <dbReference type="ARBA" id="ARBA00022741"/>
    </source>
</evidence>
<dbReference type="CDD" id="cd00009">
    <property type="entry name" value="AAA"/>
    <property type="match status" value="1"/>
</dbReference>
<evidence type="ECO:0000256" key="3">
    <source>
        <dbReference type="ARBA" id="ARBA00023015"/>
    </source>
</evidence>
<dbReference type="GO" id="GO:0006355">
    <property type="term" value="P:regulation of DNA-templated transcription"/>
    <property type="evidence" value="ECO:0007669"/>
    <property type="project" value="InterPro"/>
</dbReference>
<dbReference type="FunFam" id="3.40.50.300:FF:000006">
    <property type="entry name" value="DNA-binding transcriptional regulator NtrC"/>
    <property type="match status" value="1"/>
</dbReference>
<dbReference type="Gene3D" id="3.40.50.300">
    <property type="entry name" value="P-loop containing nucleotide triphosphate hydrolases"/>
    <property type="match status" value="1"/>
</dbReference>
<organism evidence="10 11">
    <name type="scientific">Handelsmanbacteria sp. (strain RIFCSPLOWO2_12_FULL_64_10)</name>
    <dbReference type="NCBI Taxonomy" id="1817868"/>
    <lineage>
        <taxon>Bacteria</taxon>
        <taxon>Candidatus Handelsmaniibacteriota</taxon>
    </lineage>
</organism>
<reference evidence="10 11" key="1">
    <citation type="journal article" date="2016" name="Nat. Commun.">
        <title>Thousands of microbial genomes shed light on interconnected biogeochemical processes in an aquifer system.</title>
        <authorList>
            <person name="Anantharaman K."/>
            <person name="Brown C.T."/>
            <person name="Hug L.A."/>
            <person name="Sharon I."/>
            <person name="Castelle C.J."/>
            <person name="Probst A.J."/>
            <person name="Thomas B.C."/>
            <person name="Singh A."/>
            <person name="Wilkins M.J."/>
            <person name="Karaoz U."/>
            <person name="Brodie E.L."/>
            <person name="Williams K.H."/>
            <person name="Hubbard S.S."/>
            <person name="Banfield J.F."/>
        </authorList>
    </citation>
    <scope>NUCLEOTIDE SEQUENCE [LARGE SCALE GENOMIC DNA]</scope>
    <source>
        <strain evidence="11">RIFCSPLOWO2_12_FULL_64_10</strain>
    </source>
</reference>
<dbReference type="InterPro" id="IPR009057">
    <property type="entry name" value="Homeodomain-like_sf"/>
</dbReference>
<feature type="domain" description="Response regulatory" evidence="9">
    <location>
        <begin position="7"/>
        <end position="124"/>
    </location>
</feature>
<dbReference type="FunFam" id="1.10.8.60:FF:000014">
    <property type="entry name" value="DNA-binding transcriptional regulator NtrC"/>
    <property type="match status" value="1"/>
</dbReference>
<protein>
    <recommendedName>
        <fullName evidence="12">Fis family transcriptional regulator</fullName>
    </recommendedName>
</protein>
<dbReference type="InterPro" id="IPR001789">
    <property type="entry name" value="Sig_transdc_resp-reg_receiver"/>
</dbReference>
<evidence type="ECO:0008006" key="12">
    <source>
        <dbReference type="Google" id="ProtNLM"/>
    </source>
</evidence>
<dbReference type="SUPFAM" id="SSF52540">
    <property type="entry name" value="P-loop containing nucleoside triphosphate hydrolases"/>
    <property type="match status" value="1"/>
</dbReference>
<dbReference type="Pfam" id="PF00158">
    <property type="entry name" value="Sigma54_activat"/>
    <property type="match status" value="1"/>
</dbReference>
<comment type="caution">
    <text evidence="10">The sequence shown here is derived from an EMBL/GenBank/DDBJ whole genome shotgun (WGS) entry which is preliminary data.</text>
</comment>
<dbReference type="InterPro" id="IPR003593">
    <property type="entry name" value="AAA+_ATPase"/>
</dbReference>
<dbReference type="InterPro" id="IPR058031">
    <property type="entry name" value="AAA_lid_NorR"/>
</dbReference>
<dbReference type="InterPro" id="IPR002197">
    <property type="entry name" value="HTH_Fis"/>
</dbReference>
<keyword evidence="7" id="KW-0597">Phosphoprotein</keyword>
<dbReference type="PANTHER" id="PTHR32071">
    <property type="entry name" value="TRANSCRIPTIONAL REGULATORY PROTEIN"/>
    <property type="match status" value="1"/>
</dbReference>
<dbReference type="InterPro" id="IPR011006">
    <property type="entry name" value="CheY-like_superfamily"/>
</dbReference>
<keyword evidence="5" id="KW-0010">Activator</keyword>
<sequence length="466" mass="53092">MNSRRLNILLVEDDEDDYVLVRYLLSEIEAWKFDLEWVATYDAALEAFQRNRHDVCLIDYRLGAHNGLELLRQMGESGSRMPMIFLTGQGGHEIDVEAMKAGAANYLVKGQLDSPLLERSIRYAIEHAQTLEVLRKALKFRLEFEGVVGKSRAMERVMELVEKVADTDSSVVIEGETGTGKELIARCLHRNSPRRHQPFLPINCGALPEHLLESELFGHERGSFTGAYARKIGLLESAQGGTVLLDEISTLSPNLQVKLLRVLQERQVRRVGGQETIDIDIRVISATNENLEESVAGGAFRKDLYYRLNVITITLPPLRERVEDIPLLAEHFLEGLNRERQRHIERISKEAMDILQGYAWPGNVRELQNVIERAFSLTDSGTITPSDLPAHLVRKGLAVLPIDTRRPFKEAKRVYIEPFEREYLTKLLLECRGNVSRSAQRAGLDRSSFQRLMKKYSIRSEDYRDA</sequence>
<dbReference type="PROSITE" id="PS00675">
    <property type="entry name" value="SIGMA54_INTERACT_1"/>
    <property type="match status" value="1"/>
</dbReference>
<dbReference type="GO" id="GO:0000160">
    <property type="term" value="P:phosphorelay signal transduction system"/>
    <property type="evidence" value="ECO:0007669"/>
    <property type="project" value="InterPro"/>
</dbReference>
<dbReference type="Pfam" id="PF00072">
    <property type="entry name" value="Response_reg"/>
    <property type="match status" value="1"/>
</dbReference>
<accession>A0A1F6CCB4</accession>
<evidence type="ECO:0000256" key="2">
    <source>
        <dbReference type="ARBA" id="ARBA00022840"/>
    </source>
</evidence>
<dbReference type="SUPFAM" id="SSF46689">
    <property type="entry name" value="Homeodomain-like"/>
    <property type="match status" value="1"/>
</dbReference>
<dbReference type="PROSITE" id="PS50110">
    <property type="entry name" value="RESPONSE_REGULATORY"/>
    <property type="match status" value="1"/>
</dbReference>
<evidence type="ECO:0000256" key="4">
    <source>
        <dbReference type="ARBA" id="ARBA00023125"/>
    </source>
</evidence>
<dbReference type="PROSITE" id="PS00676">
    <property type="entry name" value="SIGMA54_INTERACT_2"/>
    <property type="match status" value="1"/>
</dbReference>
<dbReference type="InterPro" id="IPR002078">
    <property type="entry name" value="Sigma_54_int"/>
</dbReference>
<dbReference type="InterPro" id="IPR025662">
    <property type="entry name" value="Sigma_54_int_dom_ATP-bd_1"/>
</dbReference>
<proteinExistence type="predicted"/>
<dbReference type="InterPro" id="IPR025943">
    <property type="entry name" value="Sigma_54_int_dom_ATP-bd_2"/>
</dbReference>
<gene>
    <name evidence="10" type="ORF">A3F84_05410</name>
</gene>
<dbReference type="SMART" id="SM00382">
    <property type="entry name" value="AAA"/>
    <property type="match status" value="1"/>
</dbReference>
<evidence type="ECO:0000256" key="7">
    <source>
        <dbReference type="PROSITE-ProRule" id="PRU00169"/>
    </source>
</evidence>
<feature type="modified residue" description="4-aspartylphosphate" evidence="7">
    <location>
        <position position="59"/>
    </location>
</feature>
<dbReference type="PROSITE" id="PS00688">
    <property type="entry name" value="SIGMA54_INTERACT_3"/>
    <property type="match status" value="1"/>
</dbReference>
<keyword evidence="3" id="KW-0805">Transcription regulation</keyword>
<dbReference type="CDD" id="cd00156">
    <property type="entry name" value="REC"/>
    <property type="match status" value="1"/>
</dbReference>
<dbReference type="Gene3D" id="1.10.8.60">
    <property type="match status" value="1"/>
</dbReference>
<dbReference type="Gene3D" id="1.10.10.60">
    <property type="entry name" value="Homeodomain-like"/>
    <property type="match status" value="1"/>
</dbReference>
<dbReference type="InterPro" id="IPR025944">
    <property type="entry name" value="Sigma_54_int_dom_CS"/>
</dbReference>
<dbReference type="GO" id="GO:0005524">
    <property type="term" value="F:ATP binding"/>
    <property type="evidence" value="ECO:0007669"/>
    <property type="project" value="UniProtKB-KW"/>
</dbReference>
<dbReference type="Gene3D" id="3.40.50.2300">
    <property type="match status" value="1"/>
</dbReference>
<dbReference type="SMART" id="SM00448">
    <property type="entry name" value="REC"/>
    <property type="match status" value="1"/>
</dbReference>
<feature type="domain" description="Sigma-54 factor interaction" evidence="8">
    <location>
        <begin position="147"/>
        <end position="376"/>
    </location>
</feature>
<dbReference type="SUPFAM" id="SSF52172">
    <property type="entry name" value="CheY-like"/>
    <property type="match status" value="1"/>
</dbReference>
<name>A0A1F6CCB4_HANXR</name>
<keyword evidence="1" id="KW-0547">Nucleotide-binding</keyword>
<dbReference type="Pfam" id="PF02954">
    <property type="entry name" value="HTH_8"/>
    <property type="match status" value="1"/>
</dbReference>
<evidence type="ECO:0000313" key="11">
    <source>
        <dbReference type="Proteomes" id="UP000178606"/>
    </source>
</evidence>
<keyword evidence="4" id="KW-0238">DNA-binding</keyword>
<evidence type="ECO:0000313" key="10">
    <source>
        <dbReference type="EMBL" id="OGG46631.1"/>
    </source>
</evidence>
<evidence type="ECO:0000256" key="5">
    <source>
        <dbReference type="ARBA" id="ARBA00023159"/>
    </source>
</evidence>
<evidence type="ECO:0000256" key="6">
    <source>
        <dbReference type="ARBA" id="ARBA00023163"/>
    </source>
</evidence>
<keyword evidence="6" id="KW-0804">Transcription</keyword>
<evidence type="ECO:0000259" key="8">
    <source>
        <dbReference type="PROSITE" id="PS50045"/>
    </source>
</evidence>
<dbReference type="InterPro" id="IPR027417">
    <property type="entry name" value="P-loop_NTPase"/>
</dbReference>
<dbReference type="AlphaFoldDB" id="A0A1F6CCB4"/>
<dbReference type="GO" id="GO:0043565">
    <property type="term" value="F:sequence-specific DNA binding"/>
    <property type="evidence" value="ECO:0007669"/>
    <property type="project" value="InterPro"/>
</dbReference>
<evidence type="ECO:0000259" key="9">
    <source>
        <dbReference type="PROSITE" id="PS50110"/>
    </source>
</evidence>
<keyword evidence="2" id="KW-0067">ATP-binding</keyword>